<proteinExistence type="predicted"/>
<accession>A0A9K3LQR6</accession>
<evidence type="ECO:0000313" key="2">
    <source>
        <dbReference type="Proteomes" id="UP000693970"/>
    </source>
</evidence>
<dbReference type="Proteomes" id="UP000693970">
    <property type="component" value="Unassembled WGS sequence"/>
</dbReference>
<sequence length="226" mass="25317">MAFSVLRIPFFLEPGYDESKPFIETNRERLIHKWGGKRGWEAQKQRHDLKGRGLEAGIPHFNLDRLAANTMASHRLIQHIGKTYGLAVSEAIYDLLNQYYFVDGHSLNDKPRLAKVVAARMQELMPTEAPTQTKLLDFLNGDEGREQIMHALHALNQLGIQSIPKFIIEGRTVVDGAARSDTFVEIFREIEARGVVQGTAIFNDVLGVSDEIVEKGSHLPPTSMAA</sequence>
<protein>
    <recommendedName>
        <fullName evidence="3">DSBA-like thioredoxin domain-containing protein</fullName>
    </recommendedName>
</protein>
<dbReference type="AlphaFoldDB" id="A0A9K3LQR6"/>
<dbReference type="EMBL" id="JAGRRH010000009">
    <property type="protein sequence ID" value="KAG7365196.1"/>
    <property type="molecule type" value="Genomic_DNA"/>
</dbReference>
<evidence type="ECO:0008006" key="3">
    <source>
        <dbReference type="Google" id="ProtNLM"/>
    </source>
</evidence>
<reference evidence="1" key="2">
    <citation type="submission" date="2021-04" db="EMBL/GenBank/DDBJ databases">
        <authorList>
            <person name="Podell S."/>
        </authorList>
    </citation>
    <scope>NUCLEOTIDE SEQUENCE</scope>
    <source>
        <strain evidence="1">Hildebrandi</strain>
    </source>
</reference>
<evidence type="ECO:0000313" key="1">
    <source>
        <dbReference type="EMBL" id="KAG7365196.1"/>
    </source>
</evidence>
<organism evidence="1 2">
    <name type="scientific">Nitzschia inconspicua</name>
    <dbReference type="NCBI Taxonomy" id="303405"/>
    <lineage>
        <taxon>Eukaryota</taxon>
        <taxon>Sar</taxon>
        <taxon>Stramenopiles</taxon>
        <taxon>Ochrophyta</taxon>
        <taxon>Bacillariophyta</taxon>
        <taxon>Bacillariophyceae</taxon>
        <taxon>Bacillariophycidae</taxon>
        <taxon>Bacillariales</taxon>
        <taxon>Bacillariaceae</taxon>
        <taxon>Nitzschia</taxon>
    </lineage>
</organism>
<comment type="caution">
    <text evidence="1">The sequence shown here is derived from an EMBL/GenBank/DDBJ whole genome shotgun (WGS) entry which is preliminary data.</text>
</comment>
<keyword evidence="2" id="KW-1185">Reference proteome</keyword>
<reference evidence="1" key="1">
    <citation type="journal article" date="2021" name="Sci. Rep.">
        <title>Diploid genomic architecture of Nitzschia inconspicua, an elite biomass production diatom.</title>
        <authorList>
            <person name="Oliver A."/>
            <person name="Podell S."/>
            <person name="Pinowska A."/>
            <person name="Traller J.C."/>
            <person name="Smith S.R."/>
            <person name="McClure R."/>
            <person name="Beliaev A."/>
            <person name="Bohutskyi P."/>
            <person name="Hill E.A."/>
            <person name="Rabines A."/>
            <person name="Zheng H."/>
            <person name="Allen L.Z."/>
            <person name="Kuo A."/>
            <person name="Grigoriev I.V."/>
            <person name="Allen A.E."/>
            <person name="Hazlebeck D."/>
            <person name="Allen E.E."/>
        </authorList>
    </citation>
    <scope>NUCLEOTIDE SEQUENCE</scope>
    <source>
        <strain evidence="1">Hildebrandi</strain>
    </source>
</reference>
<gene>
    <name evidence="1" type="ORF">IV203_038399</name>
</gene>
<name>A0A9K3LQR6_9STRA</name>
<dbReference type="OrthoDB" id="1930760at2759"/>